<evidence type="ECO:0000313" key="1">
    <source>
        <dbReference type="EMBL" id="CAG8567225.1"/>
    </source>
</evidence>
<organism evidence="1 2">
    <name type="scientific">Paraglomus brasilianum</name>
    <dbReference type="NCBI Taxonomy" id="144538"/>
    <lineage>
        <taxon>Eukaryota</taxon>
        <taxon>Fungi</taxon>
        <taxon>Fungi incertae sedis</taxon>
        <taxon>Mucoromycota</taxon>
        <taxon>Glomeromycotina</taxon>
        <taxon>Glomeromycetes</taxon>
        <taxon>Paraglomerales</taxon>
        <taxon>Paraglomeraceae</taxon>
        <taxon>Paraglomus</taxon>
    </lineage>
</organism>
<sequence>MEILRGGALPLHFHSGGGGSKEEVSLIPMNDLNTALDISSSDAIALSAFPQIQRFDDHSFEMLGRPGED</sequence>
<dbReference type="AlphaFoldDB" id="A0A9N9BKX7"/>
<name>A0A9N9BKX7_9GLOM</name>
<dbReference type="EMBL" id="CAJVPI010000734">
    <property type="protein sequence ID" value="CAG8567225.1"/>
    <property type="molecule type" value="Genomic_DNA"/>
</dbReference>
<reference evidence="1" key="1">
    <citation type="submission" date="2021-06" db="EMBL/GenBank/DDBJ databases">
        <authorList>
            <person name="Kallberg Y."/>
            <person name="Tangrot J."/>
            <person name="Rosling A."/>
        </authorList>
    </citation>
    <scope>NUCLEOTIDE SEQUENCE</scope>
    <source>
        <strain evidence="1">BR232B</strain>
    </source>
</reference>
<accession>A0A9N9BKX7</accession>
<dbReference type="Proteomes" id="UP000789739">
    <property type="component" value="Unassembled WGS sequence"/>
</dbReference>
<comment type="caution">
    <text evidence="1">The sequence shown here is derived from an EMBL/GenBank/DDBJ whole genome shotgun (WGS) entry which is preliminary data.</text>
</comment>
<gene>
    <name evidence="1" type="ORF">PBRASI_LOCUS5907</name>
</gene>
<keyword evidence="2" id="KW-1185">Reference proteome</keyword>
<evidence type="ECO:0000313" key="2">
    <source>
        <dbReference type="Proteomes" id="UP000789739"/>
    </source>
</evidence>
<protein>
    <submittedName>
        <fullName evidence="1">769_t:CDS:1</fullName>
    </submittedName>
</protein>
<proteinExistence type="predicted"/>